<evidence type="ECO:0000256" key="7">
    <source>
        <dbReference type="SAM" id="MobiDB-lite"/>
    </source>
</evidence>
<evidence type="ECO:0000313" key="9">
    <source>
        <dbReference type="EMBL" id="KAG8080723.1"/>
    </source>
</evidence>
<dbReference type="Proteomes" id="UP000729402">
    <property type="component" value="Unassembled WGS sequence"/>
</dbReference>
<evidence type="ECO:0000256" key="1">
    <source>
        <dbReference type="ARBA" id="ARBA00004167"/>
    </source>
</evidence>
<organism evidence="9 10">
    <name type="scientific">Zizania palustris</name>
    <name type="common">Northern wild rice</name>
    <dbReference type="NCBI Taxonomy" id="103762"/>
    <lineage>
        <taxon>Eukaryota</taxon>
        <taxon>Viridiplantae</taxon>
        <taxon>Streptophyta</taxon>
        <taxon>Embryophyta</taxon>
        <taxon>Tracheophyta</taxon>
        <taxon>Spermatophyta</taxon>
        <taxon>Magnoliopsida</taxon>
        <taxon>Liliopsida</taxon>
        <taxon>Poales</taxon>
        <taxon>Poaceae</taxon>
        <taxon>BOP clade</taxon>
        <taxon>Oryzoideae</taxon>
        <taxon>Oryzeae</taxon>
        <taxon>Zizaniinae</taxon>
        <taxon>Zizania</taxon>
    </lineage>
</organism>
<dbReference type="EMBL" id="JAAALK010000282">
    <property type="protein sequence ID" value="KAG8080723.1"/>
    <property type="molecule type" value="Genomic_DNA"/>
</dbReference>
<protein>
    <recommendedName>
        <fullName evidence="11">Cytochrome P450</fullName>
    </recommendedName>
</protein>
<dbReference type="GO" id="GO:0016020">
    <property type="term" value="C:membrane"/>
    <property type="evidence" value="ECO:0007669"/>
    <property type="project" value="UniProtKB-SubCell"/>
</dbReference>
<dbReference type="InterPro" id="IPR017972">
    <property type="entry name" value="Cyt_P450_CS"/>
</dbReference>
<feature type="chain" id="PRO_5035252653" description="Cytochrome P450" evidence="8">
    <location>
        <begin position="16"/>
        <end position="496"/>
    </location>
</feature>
<dbReference type="AlphaFoldDB" id="A0A8J5TEN3"/>
<name>A0A8J5TEN3_ZIZPA</name>
<keyword evidence="5" id="KW-0472">Membrane</keyword>
<dbReference type="OrthoDB" id="651150at2759"/>
<proteinExistence type="inferred from homology"/>
<reference evidence="9" key="2">
    <citation type="submission" date="2021-02" db="EMBL/GenBank/DDBJ databases">
        <authorList>
            <person name="Kimball J.A."/>
            <person name="Haas M.W."/>
            <person name="Macchietto M."/>
            <person name="Kono T."/>
            <person name="Duquette J."/>
            <person name="Shao M."/>
        </authorList>
    </citation>
    <scope>NUCLEOTIDE SEQUENCE</scope>
    <source>
        <tissue evidence="9">Fresh leaf tissue</tissue>
    </source>
</reference>
<keyword evidence="2" id="KW-0812">Transmembrane</keyword>
<keyword evidence="6" id="KW-0349">Heme</keyword>
<dbReference type="InterPro" id="IPR001128">
    <property type="entry name" value="Cyt_P450"/>
</dbReference>
<evidence type="ECO:0000256" key="2">
    <source>
        <dbReference type="ARBA" id="ARBA00022692"/>
    </source>
</evidence>
<evidence type="ECO:0000256" key="5">
    <source>
        <dbReference type="ARBA" id="ARBA00023136"/>
    </source>
</evidence>
<keyword evidence="6" id="KW-0408">Iron</keyword>
<evidence type="ECO:0000313" key="10">
    <source>
        <dbReference type="Proteomes" id="UP000729402"/>
    </source>
</evidence>
<keyword evidence="10" id="KW-1185">Reference proteome</keyword>
<keyword evidence="3 6" id="KW-0479">Metal-binding</keyword>
<feature type="signal peptide" evidence="8">
    <location>
        <begin position="1"/>
        <end position="15"/>
    </location>
</feature>
<dbReference type="GO" id="GO:0016709">
    <property type="term" value="F:oxidoreductase activity, acting on paired donors, with incorporation or reduction of molecular oxygen, NAD(P)H as one donor, and incorporation of one atom of oxygen"/>
    <property type="evidence" value="ECO:0007669"/>
    <property type="project" value="TreeGrafter"/>
</dbReference>
<dbReference type="InterPro" id="IPR051103">
    <property type="entry name" value="Plant_metabolite_P450s"/>
</dbReference>
<dbReference type="GO" id="GO:0020037">
    <property type="term" value="F:heme binding"/>
    <property type="evidence" value="ECO:0007669"/>
    <property type="project" value="InterPro"/>
</dbReference>
<evidence type="ECO:0000256" key="6">
    <source>
        <dbReference type="RuleBase" id="RU000461"/>
    </source>
</evidence>
<feature type="region of interest" description="Disordered" evidence="7">
    <location>
        <begin position="28"/>
        <end position="58"/>
    </location>
</feature>
<dbReference type="PANTHER" id="PTHR24298:SF636">
    <property type="entry name" value="OS07G0451300 PROTEIN"/>
    <property type="match status" value="1"/>
</dbReference>
<keyword evidence="6" id="KW-0560">Oxidoreductase</keyword>
<gene>
    <name evidence="9" type="ORF">GUJ93_ZPchr0007g6217</name>
</gene>
<evidence type="ECO:0000256" key="8">
    <source>
        <dbReference type="SAM" id="SignalP"/>
    </source>
</evidence>
<comment type="caution">
    <text evidence="9">The sequence shown here is derived from an EMBL/GenBank/DDBJ whole genome shotgun (WGS) entry which is preliminary data.</text>
</comment>
<dbReference type="Pfam" id="PF00067">
    <property type="entry name" value="p450"/>
    <property type="match status" value="1"/>
</dbReference>
<keyword evidence="4" id="KW-1133">Transmembrane helix</keyword>
<feature type="compositionally biased region" description="Polar residues" evidence="7">
    <location>
        <begin position="28"/>
        <end position="44"/>
    </location>
</feature>
<dbReference type="GO" id="GO:0005506">
    <property type="term" value="F:iron ion binding"/>
    <property type="evidence" value="ECO:0007669"/>
    <property type="project" value="InterPro"/>
</dbReference>
<keyword evidence="8" id="KW-0732">Signal</keyword>
<evidence type="ECO:0008006" key="11">
    <source>
        <dbReference type="Google" id="ProtNLM"/>
    </source>
</evidence>
<reference evidence="9" key="1">
    <citation type="journal article" date="2021" name="bioRxiv">
        <title>Whole Genome Assembly and Annotation of Northern Wild Rice, Zizania palustris L., Supports a Whole Genome Duplication in the Zizania Genus.</title>
        <authorList>
            <person name="Haas M."/>
            <person name="Kono T."/>
            <person name="Macchietto M."/>
            <person name="Millas R."/>
            <person name="McGilp L."/>
            <person name="Shao M."/>
            <person name="Duquette J."/>
            <person name="Hirsch C.N."/>
            <person name="Kimball J."/>
        </authorList>
    </citation>
    <scope>NUCLEOTIDE SEQUENCE</scope>
    <source>
        <tissue evidence="9">Fresh leaf tissue</tissue>
    </source>
</reference>
<evidence type="ECO:0000256" key="3">
    <source>
        <dbReference type="ARBA" id="ARBA00022723"/>
    </source>
</evidence>
<dbReference type="PANTHER" id="PTHR24298">
    <property type="entry name" value="FLAVONOID 3'-MONOOXYGENASE-RELATED"/>
    <property type="match status" value="1"/>
</dbReference>
<accession>A0A8J5TEN3</accession>
<keyword evidence="6" id="KW-0503">Monooxygenase</keyword>
<dbReference type="PROSITE" id="PS00086">
    <property type="entry name" value="CYTOCHROME_P450"/>
    <property type="match status" value="1"/>
</dbReference>
<comment type="subcellular location">
    <subcellularLocation>
        <location evidence="1">Membrane</location>
        <topology evidence="1">Single-pass membrane protein</topology>
    </subcellularLocation>
</comment>
<comment type="similarity">
    <text evidence="6">Belongs to the cytochrome P450 family.</text>
</comment>
<sequence>MALLLSLVSISLCLCATIVAAALAYASTGSSGRSKGSATRTARCSRSGPATGRPSSSWEGTLAQRTLVHAGSALAHRPPSPFNTLRALSFNRHGINSAEYGARWSLLRRKISSFLATAQSSEALRWSGSRLVARLEFEATATLGTCGASVVQPTDAFRHAVFSFFAVLCFGNGLDDGVLRDLRAVHAEILVLTVELGAFHLVPAVLMVAYLHRLWKLCGLQRRHHDIVSALISDRRLRWENVKGDDNSRSRSLCYIDTLLQQGLGEDEMVSLCWEFMNAAAKTTTTALEWTMARLVQHRHVQRKLRLDIASTKGAVSPSPYLKAVVKESLRRHPPAHYLLAHTVDRNVPLDGGYVIPRGAIVNYSVTEVGRDATVWTDPDEFLPERFMEGGEGASVDVISCNGAEIKMMPFGAGMRACPGAKIAVSALHFFVGALVERFEWLPVGGEAVDLSERAGLLTMMKTPLRTVLDSRPKRESTKIWDYYVGLRKYSGSNCG</sequence>
<evidence type="ECO:0000256" key="4">
    <source>
        <dbReference type="ARBA" id="ARBA00022989"/>
    </source>
</evidence>